<evidence type="ECO:0008006" key="5">
    <source>
        <dbReference type="Google" id="ProtNLM"/>
    </source>
</evidence>
<gene>
    <name evidence="3" type="ORF">RM717_27285</name>
</gene>
<name>A0ABU2W9P5_9ACTN</name>
<feature type="chain" id="PRO_5046196136" description="Potassium transporter TrkA" evidence="2">
    <location>
        <begin position="21"/>
        <end position="374"/>
    </location>
</feature>
<proteinExistence type="predicted"/>
<keyword evidence="2" id="KW-0732">Signal</keyword>
<dbReference type="EMBL" id="JAVRFG010000046">
    <property type="protein sequence ID" value="MDT0494215.1"/>
    <property type="molecule type" value="Genomic_DNA"/>
</dbReference>
<feature type="region of interest" description="Disordered" evidence="1">
    <location>
        <begin position="352"/>
        <end position="374"/>
    </location>
</feature>
<organism evidence="3 4">
    <name type="scientific">Streptomyces stephensoniae</name>
    <dbReference type="NCBI Taxonomy" id="3375367"/>
    <lineage>
        <taxon>Bacteria</taxon>
        <taxon>Bacillati</taxon>
        <taxon>Actinomycetota</taxon>
        <taxon>Actinomycetes</taxon>
        <taxon>Kitasatosporales</taxon>
        <taxon>Streptomycetaceae</taxon>
        <taxon>Streptomyces</taxon>
    </lineage>
</organism>
<feature type="signal peptide" evidence="2">
    <location>
        <begin position="1"/>
        <end position="20"/>
    </location>
</feature>
<evidence type="ECO:0000256" key="1">
    <source>
        <dbReference type="SAM" id="MobiDB-lite"/>
    </source>
</evidence>
<protein>
    <recommendedName>
        <fullName evidence="5">Potassium transporter TrkA</fullName>
    </recommendedName>
</protein>
<evidence type="ECO:0000313" key="4">
    <source>
        <dbReference type="Proteomes" id="UP001180556"/>
    </source>
</evidence>
<evidence type="ECO:0000313" key="3">
    <source>
        <dbReference type="EMBL" id="MDT0494215.1"/>
    </source>
</evidence>
<keyword evidence="4" id="KW-1185">Reference proteome</keyword>
<accession>A0ABU2W9P5</accession>
<dbReference type="RefSeq" id="WP_311605102.1">
    <property type="nucleotide sequence ID" value="NZ_JAVRFG010000046.1"/>
</dbReference>
<comment type="caution">
    <text evidence="3">The sequence shown here is derived from an EMBL/GenBank/DDBJ whole genome shotgun (WGS) entry which is preliminary data.</text>
</comment>
<dbReference type="Proteomes" id="UP001180556">
    <property type="component" value="Unassembled WGS sequence"/>
</dbReference>
<reference evidence="4" key="1">
    <citation type="submission" date="2023-07" db="EMBL/GenBank/DDBJ databases">
        <title>30 novel species of actinomycetes from the DSMZ collection.</title>
        <authorList>
            <person name="Nouioui I."/>
        </authorList>
    </citation>
    <scope>NUCLEOTIDE SEQUENCE [LARGE SCALE GENOMIC DNA]</scope>
    <source>
        <strain evidence="4">DSM 40932</strain>
    </source>
</reference>
<sequence length="374" mass="38074">MTAPTVLVIGSGSLASAVCAALATASGPPLRVVVAARGESAVHLCRLAGTRAALAGRAVRFRPRTTGPDLRAALPEVIRREAPDGVLLCASHQSPWERRAEPSAWTALLGRGGFGLTLPLQADLAVVAGRAAAASGSWFVNACFPDAVNPLLAALRVPVLCGIGNVALLAASLQSGLGLPDQRRLRVVGHHVHLNPPGPAGEALGWLDDEPLDGVTAALAGQRACDRPSLNQVTGQAGAMVIDALASGSELDTSLPGVAGLPGGYPVRISGGRLTLRLPTGLSPEEAVAANQRWSRADGVVVGNGRVRFAPAAAAALAEAEPGWETEETEEFEAARTPEVCARLLTLRERLRRVPAGPSGGPEGPSGVPAAGPA</sequence>
<evidence type="ECO:0000256" key="2">
    <source>
        <dbReference type="SAM" id="SignalP"/>
    </source>
</evidence>
<feature type="compositionally biased region" description="Low complexity" evidence="1">
    <location>
        <begin position="365"/>
        <end position="374"/>
    </location>
</feature>